<dbReference type="EMBL" id="QYYH01000058">
    <property type="protein sequence ID" value="RJY14949.1"/>
    <property type="molecule type" value="Genomic_DNA"/>
</dbReference>
<dbReference type="Proteomes" id="UP000273022">
    <property type="component" value="Unassembled WGS sequence"/>
</dbReference>
<sequence length="1377" mass="153936">MALTSTSNATSSSMYDTPSTSNNAKKPNRKRVRTNNEGNPAPKRLRITTPASKCYLVSQDEKPPQTLRDALNSKGIKVTPAFTKLLSKVEIISKEQQTQYSNKLTLFFIKIADAKVKSTGFFTSMVNDYTIKKFFSFSDKHIILVAKTEPMAPLTSIFHRRGLPDALEMERFNTLLKLPLLQEGDTLCLTRLKSLSSIFYGHGLPNKSEMERFNTLLKLPLLQVDGTLSLPLLTSLSSIFHGRGLPVNAAMTRFIKILELPQLKEGGALSLPRLKSLSSIFNSRGLPGKAAMTRFIKLLVLPQLQEDGVLSLPRLKSLSSIFHNCGLPDEATMARFIELLELPQLQEGDKLSLPLLKSLSSICNGRGLPGDAAMKRFIDLLNLPQLQVGGKLNLPLLKSLSSICNGRGLPGDAAMKRFIDLLNLPQLQVGDKLNLPLLKSLSSIFHGRGLPDEMAISRFIKLLELPQLQKGGRLSLPIFKSLSSIFSGCGMPNEVTMEHFIELLKLPQLQEGGTLSLPRLKFLSSIFSGRGLPDEAAITRFIKLLKLPQLQERGALNLPLFKSLSSILARRGLPDDVAMAHFIELLELPELHEDGRLNFPLFKSLSSIFHGRGLPDEATMSRIIELLKLPQLQEGGRFNLPLYRLLLVKVMNRPDDSDGWFCLLEHPALKQNGLFHLLRLVCVFAVFSLPPKQDEVTKLLSLLSIDDKPDDQLLQLCIQEWKQSSLLAVENAFSCSPVAKLLTHFRDNDDELTSLKALALAVKGEPELLKNVRNYCSLSSKKTTRLGLPHVIGSHQGILNALGKICFANGQLGLKLFFANAPCPERGHTLAAEEVQKLSHWERLLSQPINKTILSCALDLKGLSHESVSHYFRFCRVIRSCPTSEQWINTLYPVVLKGVEDEDMNQIQAYLIAACLLSSTPETKILINDINCCRVLCKVFSTANDLYQLSRSLSAKKFYTLCLAGKDYGQYLNTTVKPKVKTMNTLNWGLVTRGVVLPVKHPTTLNAVTFHVSTDSMDTNKGITLCIDTHAQQTDCPMVLFCYWLSLSFVSAPTPYHISQAHMRLLNTDEEMIELPFPQLSPSSPSSITIRNWSADELSLFIDTLSSDFPVEFADSNEKSVVSTYVTRRNERLSQKQAPSATGNTKTLQESWLDLAIIEKCVQNGLNLTSEIRRNLVYHADSLSTFTIKALVEKYPLADMPRELRERLSSSVQYQNISLASWHQDGATTNNTAQEPESMETSFNQDGEDEALLSFMEDDTFWNTASLSKVNKPRQWNEFDGEWVSSLFVGLPPEASPNPLLDKPQLETEDVEMLLARIEEFTLSELTVMLSRISSDVDSRLVKQLESAYDIQQQTRLHFNTENHEDEFSIMDFSDCI</sequence>
<feature type="compositionally biased region" description="Polar residues" evidence="1">
    <location>
        <begin position="14"/>
        <end position="25"/>
    </location>
</feature>
<feature type="region of interest" description="Disordered" evidence="1">
    <location>
        <begin position="1"/>
        <end position="45"/>
    </location>
</feature>
<comment type="caution">
    <text evidence="2">The sequence shown here is derived from an EMBL/GenBank/DDBJ whole genome shotgun (WGS) entry which is preliminary data.</text>
</comment>
<feature type="region of interest" description="Disordered" evidence="1">
    <location>
        <begin position="1223"/>
        <end position="1244"/>
    </location>
</feature>
<evidence type="ECO:0000313" key="2">
    <source>
        <dbReference type="EMBL" id="RJY14949.1"/>
    </source>
</evidence>
<keyword evidence="3" id="KW-1185">Reference proteome</keyword>
<proteinExistence type="predicted"/>
<evidence type="ECO:0000256" key="1">
    <source>
        <dbReference type="SAM" id="MobiDB-lite"/>
    </source>
</evidence>
<feature type="compositionally biased region" description="Low complexity" evidence="1">
    <location>
        <begin position="1"/>
        <end position="13"/>
    </location>
</feature>
<name>A0A3A6TGV0_9GAMM</name>
<accession>A0A3A6TGV0</accession>
<reference evidence="2 3" key="1">
    <citation type="submission" date="2018-09" db="EMBL/GenBank/DDBJ databases">
        <title>Phylogeny of the Shewanellaceae, and recommendation for two new genera, Pseudoshewanella and Parashewanella.</title>
        <authorList>
            <person name="Wang G."/>
        </authorList>
    </citation>
    <scope>NUCLEOTIDE SEQUENCE [LARGE SCALE GENOMIC DNA]</scope>
    <source>
        <strain evidence="2 3">KCTC 22492</strain>
    </source>
</reference>
<gene>
    <name evidence="2" type="ORF">D5R81_10535</name>
</gene>
<protein>
    <submittedName>
        <fullName evidence="2">Uncharacterized protein</fullName>
    </submittedName>
</protein>
<evidence type="ECO:0000313" key="3">
    <source>
        <dbReference type="Proteomes" id="UP000273022"/>
    </source>
</evidence>
<dbReference type="RefSeq" id="WP_121853601.1">
    <property type="nucleotide sequence ID" value="NZ_CP037952.1"/>
</dbReference>
<organism evidence="2 3">
    <name type="scientific">Parashewanella spongiae</name>
    <dbReference type="NCBI Taxonomy" id="342950"/>
    <lineage>
        <taxon>Bacteria</taxon>
        <taxon>Pseudomonadati</taxon>
        <taxon>Pseudomonadota</taxon>
        <taxon>Gammaproteobacteria</taxon>
        <taxon>Alteromonadales</taxon>
        <taxon>Shewanellaceae</taxon>
        <taxon>Parashewanella</taxon>
    </lineage>
</organism>